<dbReference type="GO" id="GO:0016020">
    <property type="term" value="C:membrane"/>
    <property type="evidence" value="ECO:0007669"/>
    <property type="project" value="UniProtKB-SubCell"/>
</dbReference>
<evidence type="ECO:0000256" key="5">
    <source>
        <dbReference type="SAM" id="SignalP"/>
    </source>
</evidence>
<dbReference type="AlphaFoldDB" id="A0A238J215"/>
<keyword evidence="4" id="KW-0472">Membrane</keyword>
<evidence type="ECO:0000259" key="6">
    <source>
        <dbReference type="Pfam" id="PF13675"/>
    </source>
</evidence>
<comment type="subcellular location">
    <subcellularLocation>
        <location evidence="1">Membrane</location>
        <topology evidence="1">Multi-pass membrane protein</topology>
    </subcellularLocation>
</comment>
<dbReference type="InterPro" id="IPR029095">
    <property type="entry name" value="NarX-like_N"/>
</dbReference>
<evidence type="ECO:0000256" key="1">
    <source>
        <dbReference type="ARBA" id="ARBA00004141"/>
    </source>
</evidence>
<reference evidence="7 8" key="1">
    <citation type="submission" date="2017-05" db="EMBL/GenBank/DDBJ databases">
        <authorList>
            <person name="Song R."/>
            <person name="Chenine A.L."/>
            <person name="Ruprecht R.M."/>
        </authorList>
    </citation>
    <scope>NUCLEOTIDE SEQUENCE [LARGE SCALE GENOMIC DNA]</scope>
    <source>
        <strain evidence="7 8">CECT 8489</strain>
    </source>
</reference>
<feature type="domain" description="NarX-like N-terminal" evidence="6">
    <location>
        <begin position="34"/>
        <end position="129"/>
    </location>
</feature>
<protein>
    <recommendedName>
        <fullName evidence="6">NarX-like N-terminal domain-containing protein</fullName>
    </recommendedName>
</protein>
<evidence type="ECO:0000313" key="8">
    <source>
        <dbReference type="Proteomes" id="UP000201838"/>
    </source>
</evidence>
<evidence type="ECO:0000256" key="3">
    <source>
        <dbReference type="ARBA" id="ARBA00022989"/>
    </source>
</evidence>
<keyword evidence="8" id="KW-1185">Reference proteome</keyword>
<dbReference type="Proteomes" id="UP000201838">
    <property type="component" value="Unassembled WGS sequence"/>
</dbReference>
<sequence length="290" mass="31017">MPKIITLIAVALLLTSMPETPAQAMEISARDDAKRKINLSGRQRMLSQRMSKALCFAQAGVEVAAARAQAAAAVGDFEHVLGALQTGDAELGMRPERTPEILSALYQVGVLWREMRPVVNAGLQAPLSDENLLALHARNVPLLQEMNRAVGQFETHLGEGLVHPDLKSAINIAGRQRMLTQKAAKEICMIYLGVRPDEDRAALGGTIALFNTSLQALQVGNSNAGIIAAPSEEIFWGLDSVNALWQAIAPTLQAVADGDAVSLEDLSVIAGNIDGVLVEANLVVQLYEEI</sequence>
<keyword evidence="3" id="KW-1133">Transmembrane helix</keyword>
<feature type="domain" description="NarX-like N-terminal" evidence="6">
    <location>
        <begin position="168"/>
        <end position="258"/>
    </location>
</feature>
<dbReference type="EMBL" id="FXXQ01000010">
    <property type="protein sequence ID" value="SMX24748.1"/>
    <property type="molecule type" value="Genomic_DNA"/>
</dbReference>
<keyword evidence="5" id="KW-0732">Signal</keyword>
<dbReference type="Pfam" id="PF13675">
    <property type="entry name" value="PilJ"/>
    <property type="match status" value="2"/>
</dbReference>
<evidence type="ECO:0000313" key="7">
    <source>
        <dbReference type="EMBL" id="SMX24748.1"/>
    </source>
</evidence>
<dbReference type="RefSeq" id="WP_176440317.1">
    <property type="nucleotide sequence ID" value="NZ_FXXQ01000010.1"/>
</dbReference>
<feature type="signal peptide" evidence="5">
    <location>
        <begin position="1"/>
        <end position="24"/>
    </location>
</feature>
<feature type="chain" id="PRO_5012805411" description="NarX-like N-terminal domain-containing protein" evidence="5">
    <location>
        <begin position="25"/>
        <end position="290"/>
    </location>
</feature>
<keyword evidence="2" id="KW-0812">Transmembrane</keyword>
<accession>A0A238J215</accession>
<organism evidence="7 8">
    <name type="scientific">Boseongicola aestuarii</name>
    <dbReference type="NCBI Taxonomy" id="1470561"/>
    <lineage>
        <taxon>Bacteria</taxon>
        <taxon>Pseudomonadati</taxon>
        <taxon>Pseudomonadota</taxon>
        <taxon>Alphaproteobacteria</taxon>
        <taxon>Rhodobacterales</taxon>
        <taxon>Paracoccaceae</taxon>
        <taxon>Boseongicola</taxon>
    </lineage>
</organism>
<gene>
    <name evidence="7" type="ORF">BOA8489_02876</name>
</gene>
<proteinExistence type="predicted"/>
<evidence type="ECO:0000256" key="2">
    <source>
        <dbReference type="ARBA" id="ARBA00022692"/>
    </source>
</evidence>
<evidence type="ECO:0000256" key="4">
    <source>
        <dbReference type="ARBA" id="ARBA00023136"/>
    </source>
</evidence>
<name>A0A238J215_9RHOB</name>